<dbReference type="AlphaFoldDB" id="A0A8K0CZT0"/>
<evidence type="ECO:0008006" key="4">
    <source>
        <dbReference type="Google" id="ProtNLM"/>
    </source>
</evidence>
<sequence length="683" mass="77529">MGNEQSNLTGLELDEKAIEVTDFWTHHSATINLGNSVSVFIGEPLVSGSLWLSQTPLEKATKNLMVYRHPCILKYISSWHKGSKFYLAVEDVKPLSLVLASQNTLQICVGLHSILKALCFLHEKAFVSHNNVCIASIYVTKDGNWRLGGMEYLCRFIDLTEEYLCKTRAHRYDKAIDINESKNNKDKSERPHAIDCFAYGVLVNEVLHKRTDDDIPSLNNFREFCKSELQHQDISLRPKLSSLLKHDFFTHDFITVYSFLTELPLKSDEEKVIFFSSLADKLRTFNELVVANQLGGLLLSRMVLLDKTAQRDLLPFILCPRQSSAENVKGLFSTDNFKQYMIPRLLQIFCVRDAQIRLLLLDHFIHYMNCFSVDELQTQILPELLVGIKDTNDHLVAVTLRALADMIPILGAATVIGGKRAKLFNDGRPIIHPTRRSRRNSRRNHDSTHSDNNSSQTTLVTDSTSSSVTEINHDLELPERPSPDGEEGETSTEDVEQSVEDDLDNWEDWDINEGNNTLSSNNTTATINSYLNNDENLIPSVNSTSLGTTEESDLESSLSALNLTNRESTDERSVEIIQTTNASTLQLNSDSRFLHHKKKVLPDISELDIKNQIVTSVKLDEFDFFQDMEPVIQTSTKYLFTPSYNENDDINSNNYEVQPKKLNLSVADIDKHEEGWGDECDWD</sequence>
<dbReference type="EMBL" id="VTPC01007102">
    <property type="protein sequence ID" value="KAF2894347.1"/>
    <property type="molecule type" value="Genomic_DNA"/>
</dbReference>
<dbReference type="PANTHER" id="PTHR12984">
    <property type="entry name" value="SCY1-RELATED S/T PROTEIN KINASE-LIKE"/>
    <property type="match status" value="1"/>
</dbReference>
<dbReference type="Gene3D" id="3.30.200.20">
    <property type="entry name" value="Phosphorylase Kinase, domain 1"/>
    <property type="match status" value="1"/>
</dbReference>
<dbReference type="SUPFAM" id="SSF56112">
    <property type="entry name" value="Protein kinase-like (PK-like)"/>
    <property type="match status" value="1"/>
</dbReference>
<evidence type="ECO:0000256" key="1">
    <source>
        <dbReference type="SAM" id="MobiDB-lite"/>
    </source>
</evidence>
<evidence type="ECO:0000313" key="2">
    <source>
        <dbReference type="EMBL" id="KAF2894347.1"/>
    </source>
</evidence>
<dbReference type="PANTHER" id="PTHR12984:SF15">
    <property type="entry name" value="PROTEIN-ASSOCIATING WITH THE CARBOXYL-TERMINAL DOMAIN OF EZRIN"/>
    <property type="match status" value="1"/>
</dbReference>
<feature type="region of interest" description="Disordered" evidence="1">
    <location>
        <begin position="427"/>
        <end position="500"/>
    </location>
</feature>
<protein>
    <recommendedName>
        <fullName evidence="4">Protein-associating with the carboxyl-terminal domain of ezrin</fullName>
    </recommendedName>
</protein>
<reference evidence="2" key="1">
    <citation type="submission" date="2019-08" db="EMBL/GenBank/DDBJ databases">
        <title>The genome of the North American firefly Photinus pyralis.</title>
        <authorList>
            <consortium name="Photinus pyralis genome working group"/>
            <person name="Fallon T.R."/>
            <person name="Sander Lower S.E."/>
            <person name="Weng J.-K."/>
        </authorList>
    </citation>
    <scope>NUCLEOTIDE SEQUENCE</scope>
    <source>
        <strain evidence="2">TRF0915ILg1</strain>
        <tissue evidence="2">Whole body</tissue>
    </source>
</reference>
<accession>A0A8K0CZT0</accession>
<dbReference type="InterPro" id="IPR011009">
    <property type="entry name" value="Kinase-like_dom_sf"/>
</dbReference>
<name>A0A8K0CZT0_IGNLU</name>
<feature type="compositionally biased region" description="Acidic residues" evidence="1">
    <location>
        <begin position="484"/>
        <end position="500"/>
    </location>
</feature>
<evidence type="ECO:0000313" key="3">
    <source>
        <dbReference type="Proteomes" id="UP000801492"/>
    </source>
</evidence>
<dbReference type="InterPro" id="IPR011989">
    <property type="entry name" value="ARM-like"/>
</dbReference>
<feature type="compositionally biased region" description="Basic residues" evidence="1">
    <location>
        <begin position="433"/>
        <end position="442"/>
    </location>
</feature>
<feature type="compositionally biased region" description="Basic and acidic residues" evidence="1">
    <location>
        <begin position="471"/>
        <end position="483"/>
    </location>
</feature>
<keyword evidence="3" id="KW-1185">Reference proteome</keyword>
<dbReference type="InterPro" id="IPR051177">
    <property type="entry name" value="CIK-Related_Protein"/>
</dbReference>
<proteinExistence type="predicted"/>
<dbReference type="OrthoDB" id="9942861at2759"/>
<dbReference type="Gene3D" id="1.25.10.10">
    <property type="entry name" value="Leucine-rich Repeat Variant"/>
    <property type="match status" value="1"/>
</dbReference>
<gene>
    <name evidence="2" type="ORF">ILUMI_11825</name>
</gene>
<feature type="compositionally biased region" description="Low complexity" evidence="1">
    <location>
        <begin position="450"/>
        <end position="469"/>
    </location>
</feature>
<dbReference type="Gene3D" id="1.10.510.10">
    <property type="entry name" value="Transferase(Phosphotransferase) domain 1"/>
    <property type="match status" value="1"/>
</dbReference>
<dbReference type="Proteomes" id="UP000801492">
    <property type="component" value="Unassembled WGS sequence"/>
</dbReference>
<dbReference type="InterPro" id="IPR016024">
    <property type="entry name" value="ARM-type_fold"/>
</dbReference>
<dbReference type="SUPFAM" id="SSF48371">
    <property type="entry name" value="ARM repeat"/>
    <property type="match status" value="1"/>
</dbReference>
<comment type="caution">
    <text evidence="2">The sequence shown here is derived from an EMBL/GenBank/DDBJ whole genome shotgun (WGS) entry which is preliminary data.</text>
</comment>
<organism evidence="2 3">
    <name type="scientific">Ignelater luminosus</name>
    <name type="common">Cucubano</name>
    <name type="synonym">Pyrophorus luminosus</name>
    <dbReference type="NCBI Taxonomy" id="2038154"/>
    <lineage>
        <taxon>Eukaryota</taxon>
        <taxon>Metazoa</taxon>
        <taxon>Ecdysozoa</taxon>
        <taxon>Arthropoda</taxon>
        <taxon>Hexapoda</taxon>
        <taxon>Insecta</taxon>
        <taxon>Pterygota</taxon>
        <taxon>Neoptera</taxon>
        <taxon>Endopterygota</taxon>
        <taxon>Coleoptera</taxon>
        <taxon>Polyphaga</taxon>
        <taxon>Elateriformia</taxon>
        <taxon>Elateroidea</taxon>
        <taxon>Elateridae</taxon>
        <taxon>Agrypninae</taxon>
        <taxon>Pyrophorini</taxon>
        <taxon>Ignelater</taxon>
    </lineage>
</organism>